<feature type="coiled-coil region" evidence="1">
    <location>
        <begin position="383"/>
        <end position="446"/>
    </location>
</feature>
<gene>
    <name evidence="3" type="ORF">KR093_000630</name>
</gene>
<evidence type="ECO:0000313" key="4">
    <source>
        <dbReference type="Proteomes" id="UP001200034"/>
    </source>
</evidence>
<dbReference type="AlphaFoldDB" id="A0AAD4PQM4"/>
<keyword evidence="4" id="KW-1185">Reference proteome</keyword>
<name>A0AAD4PQM4_9MUSC</name>
<reference evidence="3" key="1">
    <citation type="journal article" date="2021" name="Mol. Ecol. Resour.">
        <title>Phylogenomic analyses of the genus Drosophila reveals genomic signals of climate adaptation.</title>
        <authorList>
            <person name="Li F."/>
            <person name="Rane R.V."/>
            <person name="Luria V."/>
            <person name="Xiong Z."/>
            <person name="Chen J."/>
            <person name="Li Z."/>
            <person name="Catullo R.A."/>
            <person name="Griffin P.C."/>
            <person name="Schiffer M."/>
            <person name="Pearce S."/>
            <person name="Lee S.F."/>
            <person name="McElroy K."/>
            <person name="Stocker A."/>
            <person name="Shirriffs J."/>
            <person name="Cockerell F."/>
            <person name="Coppin C."/>
            <person name="Sgro C.M."/>
            <person name="Karger A."/>
            <person name="Cain J.W."/>
            <person name="Weber J.A."/>
            <person name="Santpere G."/>
            <person name="Kirschner M.W."/>
            <person name="Hoffmann A.A."/>
            <person name="Oakeshott J.G."/>
            <person name="Zhang G."/>
        </authorList>
    </citation>
    <scope>NUCLEOTIDE SEQUENCE</scope>
    <source>
        <strain evidence="3">BGI-SZ-2011g</strain>
    </source>
</reference>
<accession>A0AAD4PQM4</accession>
<feature type="non-terminal residue" evidence="3">
    <location>
        <position position="463"/>
    </location>
</feature>
<comment type="caution">
    <text evidence="3">The sequence shown here is derived from an EMBL/GenBank/DDBJ whole genome shotgun (WGS) entry which is preliminary data.</text>
</comment>
<feature type="region of interest" description="Disordered" evidence="2">
    <location>
        <begin position="315"/>
        <end position="339"/>
    </location>
</feature>
<organism evidence="3 4">
    <name type="scientific">Drosophila rubida</name>
    <dbReference type="NCBI Taxonomy" id="30044"/>
    <lineage>
        <taxon>Eukaryota</taxon>
        <taxon>Metazoa</taxon>
        <taxon>Ecdysozoa</taxon>
        <taxon>Arthropoda</taxon>
        <taxon>Hexapoda</taxon>
        <taxon>Insecta</taxon>
        <taxon>Pterygota</taxon>
        <taxon>Neoptera</taxon>
        <taxon>Endopterygota</taxon>
        <taxon>Diptera</taxon>
        <taxon>Brachycera</taxon>
        <taxon>Muscomorpha</taxon>
        <taxon>Ephydroidea</taxon>
        <taxon>Drosophilidae</taxon>
        <taxon>Drosophila</taxon>
    </lineage>
</organism>
<feature type="region of interest" description="Disordered" evidence="2">
    <location>
        <begin position="179"/>
        <end position="234"/>
    </location>
</feature>
<keyword evidence="1" id="KW-0175">Coiled coil</keyword>
<protein>
    <submittedName>
        <fullName evidence="3">Uncharacterized protein</fullName>
    </submittedName>
</protein>
<dbReference type="Proteomes" id="UP001200034">
    <property type="component" value="Unassembled WGS sequence"/>
</dbReference>
<dbReference type="EMBL" id="JAJJHW010000095">
    <property type="protein sequence ID" value="KAH8386458.1"/>
    <property type="molecule type" value="Genomic_DNA"/>
</dbReference>
<evidence type="ECO:0000256" key="1">
    <source>
        <dbReference type="SAM" id="Coils"/>
    </source>
</evidence>
<feature type="compositionally biased region" description="Low complexity" evidence="2">
    <location>
        <begin position="192"/>
        <end position="209"/>
    </location>
</feature>
<proteinExistence type="predicted"/>
<feature type="non-terminal residue" evidence="3">
    <location>
        <position position="1"/>
    </location>
</feature>
<sequence length="463" mass="50479">RNLRQIFEDDDKPLQAESSNLRYQPSQRTHTAITTATVHTSQNNHNHNNNSITTRTTADTAKPLEKWSTLVAKVANGYNGSESVGRVGVALSRNGLGAAKLVIYKSRSQLLSTLLLTKSTTSPVPRDGASQVILRASYMQFYDDDQRFWSLRFEATADEAEFTEALLSIGLPIEKMREDAQKKNQEQASTSAAAAAARQQALPQPLPRLKVPQLPAEGEDSSSCDSESGSTQSIEDNIRTSHRQALVPAAPATVTASSSSSGSVVSSQLLARNKLEAYLLEQRVNGQAMDKKMDTILQAMCRLTANSSAQLSEIESTARDPKPLSLAGSQLGGTEPNTDNEDELLELEQKLLDFKKQNRVLVKSLKQREQALAELRASTCALCEELLTQNNELKQQNSTLLTALATKVNATQTAGSLKSADNCQQCEKHLEKIGELEKRVQLLQTALIDYPKSLPSALASMNA</sequence>
<evidence type="ECO:0000256" key="2">
    <source>
        <dbReference type="SAM" id="MobiDB-lite"/>
    </source>
</evidence>
<evidence type="ECO:0000313" key="3">
    <source>
        <dbReference type="EMBL" id="KAH8386458.1"/>
    </source>
</evidence>